<evidence type="ECO:0000313" key="2">
    <source>
        <dbReference type="EMBL" id="EIT86637.1"/>
    </source>
</evidence>
<dbReference type="PATRIC" id="fig|1196324.3.peg.742"/>
<keyword evidence="1" id="KW-0812">Transmembrane</keyword>
<evidence type="ECO:0000313" key="3">
    <source>
        <dbReference type="Proteomes" id="UP000004080"/>
    </source>
</evidence>
<comment type="caution">
    <text evidence="2">The sequence shown here is derived from an EMBL/GenBank/DDBJ whole genome shotgun (WGS) entry which is preliminary data.</text>
</comment>
<keyword evidence="1" id="KW-0472">Membrane</keyword>
<organism evidence="2 3">
    <name type="scientific">Fictibacillus macauensis ZFHKF-1</name>
    <dbReference type="NCBI Taxonomy" id="1196324"/>
    <lineage>
        <taxon>Bacteria</taxon>
        <taxon>Bacillati</taxon>
        <taxon>Bacillota</taxon>
        <taxon>Bacilli</taxon>
        <taxon>Bacillales</taxon>
        <taxon>Fictibacillaceae</taxon>
        <taxon>Fictibacillus</taxon>
    </lineage>
</organism>
<keyword evidence="3" id="KW-1185">Reference proteome</keyword>
<gene>
    <name evidence="2" type="ORF">A374_03664</name>
</gene>
<accession>I8AL83</accession>
<dbReference type="EMBL" id="AKKV01000020">
    <property type="protein sequence ID" value="EIT86637.1"/>
    <property type="molecule type" value="Genomic_DNA"/>
</dbReference>
<dbReference type="OrthoDB" id="2390218at2"/>
<dbReference type="AlphaFoldDB" id="I8AL83"/>
<dbReference type="Proteomes" id="UP000004080">
    <property type="component" value="Unassembled WGS sequence"/>
</dbReference>
<proteinExistence type="predicted"/>
<sequence length="65" mass="7498">MIDVQFPENKLELLPAGFIFLVFVLLAWLTVKFLKKYHVKEVAKAKAIEAKLQQQNASPHHIEKP</sequence>
<feature type="transmembrane region" description="Helical" evidence="1">
    <location>
        <begin position="13"/>
        <end position="31"/>
    </location>
</feature>
<protein>
    <submittedName>
        <fullName evidence="2">Uncharacterized protein</fullName>
    </submittedName>
</protein>
<dbReference type="RefSeq" id="WP_007200832.1">
    <property type="nucleotide sequence ID" value="NZ_AKKV01000020.1"/>
</dbReference>
<keyword evidence="1" id="KW-1133">Transmembrane helix</keyword>
<reference evidence="2 3" key="1">
    <citation type="journal article" date="2012" name="J. Bacteriol.">
        <title>Genome of Bacillus macauensis ZFHKF-1, a Long-Chain-Forming Bacterium.</title>
        <authorList>
            <person name="Cai L."/>
            <person name="Zhang T."/>
        </authorList>
    </citation>
    <scope>NUCLEOTIDE SEQUENCE [LARGE SCALE GENOMIC DNA]</scope>
    <source>
        <strain evidence="2 3">ZFHKF-1</strain>
    </source>
</reference>
<name>I8AL83_9BACL</name>
<evidence type="ECO:0000256" key="1">
    <source>
        <dbReference type="SAM" id="Phobius"/>
    </source>
</evidence>
<dbReference type="STRING" id="1196324.A374_03664"/>